<protein>
    <submittedName>
        <fullName evidence="2">Uncharacterized protein</fullName>
    </submittedName>
</protein>
<evidence type="ECO:0000313" key="1">
    <source>
        <dbReference type="Proteomes" id="UP000887580"/>
    </source>
</evidence>
<organism evidence="1 2">
    <name type="scientific">Panagrolaimus sp. PS1159</name>
    <dbReference type="NCBI Taxonomy" id="55785"/>
    <lineage>
        <taxon>Eukaryota</taxon>
        <taxon>Metazoa</taxon>
        <taxon>Ecdysozoa</taxon>
        <taxon>Nematoda</taxon>
        <taxon>Chromadorea</taxon>
        <taxon>Rhabditida</taxon>
        <taxon>Tylenchina</taxon>
        <taxon>Panagrolaimomorpha</taxon>
        <taxon>Panagrolaimoidea</taxon>
        <taxon>Panagrolaimidae</taxon>
        <taxon>Panagrolaimus</taxon>
    </lineage>
</organism>
<sequence>MLRLGSREARYFNSERNVQNGVVVESKFPKADDIALTVVDFARHECVYVLRTCFKARHNAETRSQFYKDERPYEVFENVNYLCDANNIVTEQIARNQKKWECFNMGNDVFAVKDVCLFSRHNPPRCYSELAGREVPYDPEIAKLILLPNVPLDCFLQFTFTLSSNVQLAHPTIQKLEYRVHSVIHVNPDRFGLIFKTPWLRLTQSVYANNDPFEVESNPEKEKNLPGIKAFALLGKKVYIPSKPQWRVFLALDKLSFPGKIKDASIKPHAPLLIDVRFSAELNRFIVYDATIGKGPEFPATLTADGFHQAPLVPFENCPGYFKFRDIGLVFDKYGQMASHYSDDGQTKIDADFTYADPDERAYTPLCVHKIYGVKEADLTQLNYTGIFIGNNEFFCPFLHFYILRAPYGKEFDIGAWYDITIKEINRSKAIADVDAIPIIEYEHVPHKQVGENYEFLFKMNVLRFANNAIIYAPTLGTAIGYHYLL</sequence>
<accession>A0AC35F9Z6</accession>
<dbReference type="WBParaSite" id="PS1159_v2.g15198.t2">
    <property type="protein sequence ID" value="PS1159_v2.g15198.t2"/>
    <property type="gene ID" value="PS1159_v2.g15198"/>
</dbReference>
<reference evidence="2" key="1">
    <citation type="submission" date="2022-11" db="UniProtKB">
        <authorList>
            <consortium name="WormBaseParasite"/>
        </authorList>
    </citation>
    <scope>IDENTIFICATION</scope>
</reference>
<dbReference type="Proteomes" id="UP000887580">
    <property type="component" value="Unplaced"/>
</dbReference>
<name>A0AC35F9Z6_9BILA</name>
<evidence type="ECO:0000313" key="2">
    <source>
        <dbReference type="WBParaSite" id="PS1159_v2.g15198.t2"/>
    </source>
</evidence>
<proteinExistence type="predicted"/>